<dbReference type="PROSITE" id="PS50222">
    <property type="entry name" value="EF_HAND_2"/>
    <property type="match status" value="6"/>
</dbReference>
<feature type="domain" description="EF-hand" evidence="4">
    <location>
        <begin position="268"/>
        <end position="303"/>
    </location>
</feature>
<evidence type="ECO:0000256" key="1">
    <source>
        <dbReference type="ARBA" id="ARBA00022723"/>
    </source>
</evidence>
<sequence length="357" mass="38155">MYAQQSNTNGLSNDEIRQAFREFDLDRNGYVGAAEIAHVLGSMNPPVKATDDEIDEMILMADTDGDGQVSFEEFLRLMQHLSGMPPPGMPQQGAVPRGGYAGGRGAGPQGAGYGNPMALNRGGYAQGSYAGAGPGAGMPTIPMGGMNQAPYGGYDPMMTSGVGGGYPGAHPGSGGVASAPGASPIGDLESFQRSQGLNTESLKEMYKRFLESDKDGSGRVDVNEFVRMLRVDRTPFVERLFAMFDSDRTGLIDVKEFIVGMSNVGSEAKDNKIQFAFSVYDLDGSGFIDASEMRKIIKATNMSTDKQVDRKVEWLMRQCDTDGDGNISFEEFTALSKKFPNIVFPAFNLAGSMAGLT</sequence>
<name>A0A7S0PML7_9CHLO</name>
<dbReference type="AlphaFoldDB" id="A0A7S0PML7"/>
<organism evidence="5">
    <name type="scientific">Ostreococcus mediterraneus</name>
    <dbReference type="NCBI Taxonomy" id="1486918"/>
    <lineage>
        <taxon>Eukaryota</taxon>
        <taxon>Viridiplantae</taxon>
        <taxon>Chlorophyta</taxon>
        <taxon>Mamiellophyceae</taxon>
        <taxon>Mamiellales</taxon>
        <taxon>Bathycoccaceae</taxon>
        <taxon>Ostreococcus</taxon>
    </lineage>
</organism>
<evidence type="ECO:0000313" key="5">
    <source>
        <dbReference type="EMBL" id="CAD8579220.1"/>
    </source>
</evidence>
<dbReference type="Gene3D" id="1.10.238.10">
    <property type="entry name" value="EF-hand"/>
    <property type="match status" value="2"/>
</dbReference>
<protein>
    <recommendedName>
        <fullName evidence="4">EF-hand domain-containing protein</fullName>
    </recommendedName>
</protein>
<dbReference type="SMART" id="SM00054">
    <property type="entry name" value="EFh"/>
    <property type="match status" value="6"/>
</dbReference>
<dbReference type="InterPro" id="IPR002048">
    <property type="entry name" value="EF_hand_dom"/>
</dbReference>
<feature type="domain" description="EF-hand" evidence="4">
    <location>
        <begin position="200"/>
        <end position="230"/>
    </location>
</feature>
<accession>A0A7S0PML7</accession>
<dbReference type="SUPFAM" id="SSF47473">
    <property type="entry name" value="EF-hand"/>
    <property type="match status" value="2"/>
</dbReference>
<dbReference type="CDD" id="cd00051">
    <property type="entry name" value="EFh"/>
    <property type="match status" value="1"/>
</dbReference>
<dbReference type="FunFam" id="1.10.238.10:FF:000003">
    <property type="entry name" value="Calmodulin A"/>
    <property type="match status" value="1"/>
</dbReference>
<evidence type="ECO:0000259" key="4">
    <source>
        <dbReference type="PROSITE" id="PS50222"/>
    </source>
</evidence>
<gene>
    <name evidence="5" type="ORF">OMED0929_LOCUS2150</name>
</gene>
<feature type="domain" description="EF-hand" evidence="4">
    <location>
        <begin position="307"/>
        <end position="342"/>
    </location>
</feature>
<keyword evidence="3" id="KW-0106">Calcium</keyword>
<feature type="domain" description="EF-hand" evidence="4">
    <location>
        <begin position="11"/>
        <end position="46"/>
    </location>
</feature>
<evidence type="ECO:0000256" key="3">
    <source>
        <dbReference type="ARBA" id="ARBA00022837"/>
    </source>
</evidence>
<dbReference type="EMBL" id="HBEW01002616">
    <property type="protein sequence ID" value="CAD8579220.1"/>
    <property type="molecule type" value="Transcribed_RNA"/>
</dbReference>
<keyword evidence="2" id="KW-0677">Repeat</keyword>
<dbReference type="PROSITE" id="PS00018">
    <property type="entry name" value="EF_HAND_1"/>
    <property type="match status" value="5"/>
</dbReference>
<evidence type="ECO:0000256" key="2">
    <source>
        <dbReference type="ARBA" id="ARBA00022737"/>
    </source>
</evidence>
<proteinExistence type="predicted"/>
<dbReference type="Pfam" id="PF13499">
    <property type="entry name" value="EF-hand_7"/>
    <property type="match status" value="3"/>
</dbReference>
<dbReference type="PANTHER" id="PTHR45942">
    <property type="entry name" value="PROTEIN PHOSPATASE 3 REGULATORY SUBUNIT B ALPHA ISOFORM TYPE 1"/>
    <property type="match status" value="1"/>
</dbReference>
<dbReference type="PRINTS" id="PR01697">
    <property type="entry name" value="PARVALBUMIN"/>
</dbReference>
<dbReference type="GO" id="GO:0005509">
    <property type="term" value="F:calcium ion binding"/>
    <property type="evidence" value="ECO:0007669"/>
    <property type="project" value="InterPro"/>
</dbReference>
<feature type="domain" description="EF-hand" evidence="4">
    <location>
        <begin position="49"/>
        <end position="84"/>
    </location>
</feature>
<dbReference type="InterPro" id="IPR018247">
    <property type="entry name" value="EF_Hand_1_Ca_BS"/>
</dbReference>
<dbReference type="InterPro" id="IPR011992">
    <property type="entry name" value="EF-hand-dom_pair"/>
</dbReference>
<reference evidence="5" key="1">
    <citation type="submission" date="2021-01" db="EMBL/GenBank/DDBJ databases">
        <authorList>
            <person name="Corre E."/>
            <person name="Pelletier E."/>
            <person name="Niang G."/>
            <person name="Scheremetjew M."/>
            <person name="Finn R."/>
            <person name="Kale V."/>
            <person name="Holt S."/>
            <person name="Cochrane G."/>
            <person name="Meng A."/>
            <person name="Brown T."/>
            <person name="Cohen L."/>
        </authorList>
    </citation>
    <scope>NUCLEOTIDE SEQUENCE</scope>
    <source>
        <strain evidence="5">Clade-D-RCC2572</strain>
    </source>
</reference>
<dbReference type="FunFam" id="1.10.238.10:FF:000001">
    <property type="entry name" value="Calmodulin 1"/>
    <property type="match status" value="1"/>
</dbReference>
<feature type="domain" description="EF-hand" evidence="4">
    <location>
        <begin position="232"/>
        <end position="267"/>
    </location>
</feature>
<keyword evidence="1" id="KW-0479">Metal-binding</keyword>